<keyword evidence="3" id="KW-0479">Metal-binding</keyword>
<dbReference type="GO" id="GO:0005509">
    <property type="term" value="F:calcium ion binding"/>
    <property type="evidence" value="ECO:0007669"/>
    <property type="project" value="TreeGrafter"/>
</dbReference>
<sequence length="292" mass="31023">MDSEARLLASVGAELGEGPVWSARDKALWFVDIKAPCVYRYDPASHALDRFDAPSHVGWILPAQDGLWVAGLAKGLHRFDPRDGSFTLMNGIEAGLPDNRLNDAAVDPAGRIWFGSMDNREVHPTGHIYQWHRGAVSRTAVPPVVITNGPAISPDGRTAYLVDTLGLSIAAHPIGLDGTIGAGRPFLKFDASKGYPDGAICDAGGGVWVGFYGGWAARRFAPDGTMTDEVRFPVSNVTKIALGGDDGRTAFATTARQGLSAERLASQPLAGDIFTFRTDIGGIPVMPVSLDL</sequence>
<dbReference type="PRINTS" id="PR01790">
    <property type="entry name" value="SMP30FAMILY"/>
</dbReference>
<feature type="domain" description="SMP-30/Gluconolactonase/LRE-like region" evidence="4">
    <location>
        <begin position="15"/>
        <end position="256"/>
    </location>
</feature>
<dbReference type="InterPro" id="IPR005511">
    <property type="entry name" value="SMP-30"/>
</dbReference>
<keyword evidence="6" id="KW-1185">Reference proteome</keyword>
<comment type="cofactor">
    <cofactor evidence="3">
        <name>Zn(2+)</name>
        <dbReference type="ChEBI" id="CHEBI:29105"/>
    </cofactor>
    <text evidence="3">Binds 1 divalent metal cation per subunit.</text>
</comment>
<dbReference type="RefSeq" id="WP_107933362.1">
    <property type="nucleotide sequence ID" value="NZ_PZZN01000003.1"/>
</dbReference>
<dbReference type="PANTHER" id="PTHR10907">
    <property type="entry name" value="REGUCALCIN"/>
    <property type="match status" value="1"/>
</dbReference>
<feature type="binding site" evidence="3">
    <location>
        <position position="102"/>
    </location>
    <ligand>
        <name>substrate</name>
    </ligand>
</feature>
<dbReference type="PANTHER" id="PTHR10907:SF47">
    <property type="entry name" value="REGUCALCIN"/>
    <property type="match status" value="1"/>
</dbReference>
<dbReference type="Gene3D" id="2.120.10.30">
    <property type="entry name" value="TolB, C-terminal domain"/>
    <property type="match status" value="1"/>
</dbReference>
<feature type="binding site" evidence="3">
    <location>
        <position position="148"/>
    </location>
    <ligand>
        <name>a divalent metal cation</name>
        <dbReference type="ChEBI" id="CHEBI:60240"/>
    </ligand>
</feature>
<dbReference type="Pfam" id="PF08450">
    <property type="entry name" value="SGL"/>
    <property type="match status" value="1"/>
</dbReference>
<feature type="active site" description="Proton donor/acceptor" evidence="2">
    <location>
        <position position="197"/>
    </location>
</feature>
<evidence type="ECO:0000256" key="3">
    <source>
        <dbReference type="PIRSR" id="PIRSR605511-2"/>
    </source>
</evidence>
<proteinExistence type="inferred from homology"/>
<evidence type="ECO:0000256" key="2">
    <source>
        <dbReference type="PIRSR" id="PIRSR605511-1"/>
    </source>
</evidence>
<dbReference type="SUPFAM" id="SSF63829">
    <property type="entry name" value="Calcium-dependent phosphotriesterase"/>
    <property type="match status" value="1"/>
</dbReference>
<dbReference type="Proteomes" id="UP000240996">
    <property type="component" value="Unassembled WGS sequence"/>
</dbReference>
<dbReference type="InterPro" id="IPR011042">
    <property type="entry name" value="6-blade_b-propeller_TolB-like"/>
</dbReference>
<evidence type="ECO:0000313" key="5">
    <source>
        <dbReference type="EMBL" id="PTM44666.1"/>
    </source>
</evidence>
<comment type="caution">
    <text evidence="5">The sequence shown here is derived from an EMBL/GenBank/DDBJ whole genome shotgun (WGS) entry which is preliminary data.</text>
</comment>
<feature type="binding site" evidence="3">
    <location>
        <position position="197"/>
    </location>
    <ligand>
        <name>a divalent metal cation</name>
        <dbReference type="ChEBI" id="CHEBI:60240"/>
    </ligand>
</feature>
<evidence type="ECO:0000313" key="6">
    <source>
        <dbReference type="Proteomes" id="UP000240996"/>
    </source>
</evidence>
<feature type="binding site" evidence="3">
    <location>
        <position position="100"/>
    </location>
    <ligand>
        <name>substrate</name>
    </ligand>
</feature>
<keyword evidence="3" id="KW-0862">Zinc</keyword>
<gene>
    <name evidence="5" type="ORF">C8J24_2873</name>
</gene>
<protein>
    <submittedName>
        <fullName evidence="5">Sugar lactone lactonase YvrE</fullName>
    </submittedName>
</protein>
<name>A0A2T4YMN4_9SPHN</name>
<dbReference type="EMBL" id="PZZN01000003">
    <property type="protein sequence ID" value="PTM44666.1"/>
    <property type="molecule type" value="Genomic_DNA"/>
</dbReference>
<reference evidence="5 6" key="1">
    <citation type="submission" date="2018-04" db="EMBL/GenBank/DDBJ databases">
        <title>Genomic Encyclopedia of Type Strains, Phase III (KMG-III): the genomes of soil and plant-associated and newly described type strains.</title>
        <authorList>
            <person name="Whitman W."/>
        </authorList>
    </citation>
    <scope>NUCLEOTIDE SEQUENCE [LARGE SCALE GENOMIC DNA]</scope>
    <source>
        <strain evidence="5 6">NW12</strain>
    </source>
</reference>
<accession>A0A2T4YMN4</accession>
<organism evidence="5 6">
    <name type="scientific">Sphingomonas aerolata</name>
    <dbReference type="NCBI Taxonomy" id="185951"/>
    <lineage>
        <taxon>Bacteria</taxon>
        <taxon>Pseudomonadati</taxon>
        <taxon>Pseudomonadota</taxon>
        <taxon>Alphaproteobacteria</taxon>
        <taxon>Sphingomonadales</taxon>
        <taxon>Sphingomonadaceae</taxon>
        <taxon>Sphingomonas</taxon>
    </lineage>
</organism>
<dbReference type="AlphaFoldDB" id="A0A2T4YMN4"/>
<dbReference type="InterPro" id="IPR013658">
    <property type="entry name" value="SGL"/>
</dbReference>
<comment type="similarity">
    <text evidence="1">Belongs to the SMP-30/CGR1 family.</text>
</comment>
<dbReference type="GO" id="GO:0019853">
    <property type="term" value="P:L-ascorbic acid biosynthetic process"/>
    <property type="evidence" value="ECO:0007669"/>
    <property type="project" value="TreeGrafter"/>
</dbReference>
<evidence type="ECO:0000256" key="1">
    <source>
        <dbReference type="ARBA" id="ARBA00008853"/>
    </source>
</evidence>
<dbReference type="GO" id="GO:0004341">
    <property type="term" value="F:gluconolactonase activity"/>
    <property type="evidence" value="ECO:0007669"/>
    <property type="project" value="TreeGrafter"/>
</dbReference>
<feature type="binding site" evidence="3">
    <location>
        <position position="17"/>
    </location>
    <ligand>
        <name>a divalent metal cation</name>
        <dbReference type="ChEBI" id="CHEBI:60240"/>
    </ligand>
</feature>
<evidence type="ECO:0000259" key="4">
    <source>
        <dbReference type="Pfam" id="PF08450"/>
    </source>
</evidence>